<evidence type="ECO:0000313" key="3">
    <source>
        <dbReference type="Proteomes" id="UP000003844"/>
    </source>
</evidence>
<evidence type="ECO:0000259" key="1">
    <source>
        <dbReference type="Pfam" id="PF23019"/>
    </source>
</evidence>
<evidence type="ECO:0000313" key="2">
    <source>
        <dbReference type="EMBL" id="EHQ02253.1"/>
    </source>
</evidence>
<dbReference type="EMBL" id="JH594606">
    <property type="protein sequence ID" value="EHQ02253.1"/>
    <property type="molecule type" value="Genomic_DNA"/>
</dbReference>
<gene>
    <name evidence="2" type="ORF">Gilli_1606</name>
</gene>
<dbReference type="RefSeq" id="WP_006988565.1">
    <property type="nucleotide sequence ID" value="NZ_JH594606.1"/>
</dbReference>
<dbReference type="Proteomes" id="UP000003844">
    <property type="component" value="Unassembled WGS sequence"/>
</dbReference>
<dbReference type="InterPro" id="IPR054297">
    <property type="entry name" value="DUF7033"/>
</dbReference>
<organism evidence="2 3">
    <name type="scientific">Gillisia limnaea (strain DSM 15749 / LMG 21470 / R-8282)</name>
    <dbReference type="NCBI Taxonomy" id="865937"/>
    <lineage>
        <taxon>Bacteria</taxon>
        <taxon>Pseudomonadati</taxon>
        <taxon>Bacteroidota</taxon>
        <taxon>Flavobacteriia</taxon>
        <taxon>Flavobacteriales</taxon>
        <taxon>Flavobacteriaceae</taxon>
        <taxon>Gillisia</taxon>
    </lineage>
</organism>
<name>H2BYV1_GILLR</name>
<dbReference type="HOGENOM" id="CLU_046673_1_0_10"/>
<dbReference type="CDD" id="cd10931">
    <property type="entry name" value="CE4_u7"/>
    <property type="match status" value="1"/>
</dbReference>
<accession>H2BYV1</accession>
<sequence>MYTSKVTPRIIYVFKHICTQVLGIEIKFTTKIEEFIAHPDLKISYGKKRLGNELFIQNVNLLFEQGLGDLEIKVQPWEESKCFFGVSENSDLPFDIFAASFYLLSRYEEYLPHVKDNLGRFPSSESLAYKEGFLHSPVIDVWAYKFKKILAFRFAEIDFKKRNYESVSIISVSHVFNFKNKGFLRSLTGTAIDMGHLKISKVSDRIKVLLRLKKDPYNVFDDLIKIIKEHKVKMVFMFQLSDFNIYDRNINHNRLNYKSIIKYAADYSEVGLRLGYFAVQEMQALKLEKKRFENIIHGPLQNVLNSRYNLMLPEHYSYLNELEIANDYSMGYPETIGFRAGTSTPYLFYDINMEVTTPLRIHPYVFHSQVCHKRSSEEIQHTITGIMRELKLVQAPFVSIFKNRDFSEYYNNAFYYSLLKQIHEI</sequence>
<proteinExistence type="predicted"/>
<reference evidence="3" key="1">
    <citation type="journal article" date="2012" name="Stand. Genomic Sci.">
        <title>Genome sequence of the Antarctic rhodopsins-containing flavobacterium Gillisia limnaea type strain (R-8282(T)).</title>
        <authorList>
            <person name="Riedel T."/>
            <person name="Held B."/>
            <person name="Nolan M."/>
            <person name="Lucas S."/>
            <person name="Lapidus A."/>
            <person name="Tice H."/>
            <person name="Del Rio T.G."/>
            <person name="Cheng J.F."/>
            <person name="Han C."/>
            <person name="Tapia R."/>
            <person name="Goodwin L.A."/>
            <person name="Pitluck S."/>
            <person name="Liolios K."/>
            <person name="Mavromatis K."/>
            <person name="Pagani I."/>
            <person name="Ivanova N."/>
            <person name="Mikhailova N."/>
            <person name="Pati A."/>
            <person name="Chen A."/>
            <person name="Palaniappan K."/>
            <person name="Land M."/>
            <person name="Rohde M."/>
            <person name="Tindall B.J."/>
            <person name="Detter J.C."/>
            <person name="Goker M."/>
            <person name="Bristow J."/>
            <person name="Eisen J.A."/>
            <person name="Markowitz V."/>
            <person name="Hugenholtz P."/>
            <person name="Kyrpides N.C."/>
            <person name="Klenk H.P."/>
            <person name="Woyke T."/>
        </authorList>
    </citation>
    <scope>NUCLEOTIDE SEQUENCE [LARGE SCALE GENOMIC DNA]</scope>
    <source>
        <strain evidence="3">DSM 15749 / LMG 21470 / R-8282</strain>
    </source>
</reference>
<dbReference type="Pfam" id="PF23019">
    <property type="entry name" value="DUF7033"/>
    <property type="match status" value="1"/>
</dbReference>
<protein>
    <recommendedName>
        <fullName evidence="1">DUF7033 domain-containing protein</fullName>
    </recommendedName>
</protein>
<feature type="domain" description="DUF7033" evidence="1">
    <location>
        <begin position="92"/>
        <end position="180"/>
    </location>
</feature>
<dbReference type="AlphaFoldDB" id="H2BYV1"/>
<dbReference type="STRING" id="865937.Gilli_1606"/>
<keyword evidence="3" id="KW-1185">Reference proteome</keyword>
<dbReference type="eggNOG" id="COG0726">
    <property type="taxonomic scope" value="Bacteria"/>
</dbReference>